<organism evidence="1 2">
    <name type="scientific">Achlya hypogyna</name>
    <name type="common">Oomycete</name>
    <name type="synonym">Protoachlya hypogyna</name>
    <dbReference type="NCBI Taxonomy" id="1202772"/>
    <lineage>
        <taxon>Eukaryota</taxon>
        <taxon>Sar</taxon>
        <taxon>Stramenopiles</taxon>
        <taxon>Oomycota</taxon>
        <taxon>Saprolegniomycetes</taxon>
        <taxon>Saprolegniales</taxon>
        <taxon>Achlyaceae</taxon>
        <taxon>Achlya</taxon>
    </lineage>
</organism>
<evidence type="ECO:0000313" key="1">
    <source>
        <dbReference type="EMBL" id="OQR83696.1"/>
    </source>
</evidence>
<keyword evidence="2" id="KW-1185">Reference proteome</keyword>
<dbReference type="EMBL" id="JNBR01002105">
    <property type="protein sequence ID" value="OQR83696.1"/>
    <property type="molecule type" value="Genomic_DNA"/>
</dbReference>
<feature type="non-terminal residue" evidence="1">
    <location>
        <position position="231"/>
    </location>
</feature>
<feature type="non-terminal residue" evidence="1">
    <location>
        <position position="1"/>
    </location>
</feature>
<accession>A0A1V9YDD8</accession>
<evidence type="ECO:0000313" key="2">
    <source>
        <dbReference type="Proteomes" id="UP000243579"/>
    </source>
</evidence>
<dbReference type="OrthoDB" id="87741at2759"/>
<protein>
    <submittedName>
        <fullName evidence="1">Uncharacterized protein</fullName>
    </submittedName>
</protein>
<sequence>DEFQFPKTTSGKRRAVAENFTGISSNFYEALAENRTTWRQVATSTGTALPLLIAQTRLPTIYDKSATTCSVKASATNIKMNPNNMSLQQLVTVLDAYQTTHASIECGADLLPPHDAATIGLMVETCVQKHDAEHLWTLATQDPTSMALYLQSLHASNVQAFGEVARLHAWHRWISASALPQITSIDSQLRKLFSGQEPDAVPARLSQIPDSDLAQQHPLGALTEIETALAA</sequence>
<dbReference type="AlphaFoldDB" id="A0A1V9YDD8"/>
<gene>
    <name evidence="1" type="ORF">ACHHYP_14399</name>
</gene>
<comment type="caution">
    <text evidence="1">The sequence shown here is derived from an EMBL/GenBank/DDBJ whole genome shotgun (WGS) entry which is preliminary data.</text>
</comment>
<name>A0A1V9YDD8_ACHHY</name>
<proteinExistence type="predicted"/>
<reference evidence="1 2" key="1">
    <citation type="journal article" date="2014" name="Genome Biol. Evol.">
        <title>The secreted proteins of Achlya hypogyna and Thraustotheca clavata identify the ancestral oomycete secretome and reveal gene acquisitions by horizontal gene transfer.</title>
        <authorList>
            <person name="Misner I."/>
            <person name="Blouin N."/>
            <person name="Leonard G."/>
            <person name="Richards T.A."/>
            <person name="Lane C.E."/>
        </authorList>
    </citation>
    <scope>NUCLEOTIDE SEQUENCE [LARGE SCALE GENOMIC DNA]</scope>
    <source>
        <strain evidence="1 2">ATCC 48635</strain>
    </source>
</reference>
<dbReference type="Proteomes" id="UP000243579">
    <property type="component" value="Unassembled WGS sequence"/>
</dbReference>